<dbReference type="PROSITE" id="PS52015">
    <property type="entry name" value="TONB_CTD"/>
    <property type="match status" value="1"/>
</dbReference>
<reference evidence="9" key="2">
    <citation type="submission" date="2021-04" db="EMBL/GenBank/DDBJ databases">
        <authorList>
            <person name="Zhang T."/>
            <person name="Zhang Y."/>
            <person name="Lu D."/>
            <person name="Zuo D."/>
            <person name="Du Z."/>
        </authorList>
    </citation>
    <scope>NUCLEOTIDE SEQUENCE</scope>
    <source>
        <strain evidence="9">JR1</strain>
    </source>
</reference>
<keyword evidence="4 7" id="KW-0802">TPR repeat</keyword>
<evidence type="ECO:0000256" key="4">
    <source>
        <dbReference type="ARBA" id="ARBA00022803"/>
    </source>
</evidence>
<proteinExistence type="predicted"/>
<evidence type="ECO:0000256" key="2">
    <source>
        <dbReference type="ARBA" id="ARBA00022692"/>
    </source>
</evidence>
<dbReference type="RefSeq" id="WP_212191610.1">
    <property type="nucleotide sequence ID" value="NZ_JAGTAR010000020.1"/>
</dbReference>
<dbReference type="InterPro" id="IPR050498">
    <property type="entry name" value="Ycf3"/>
</dbReference>
<dbReference type="PANTHER" id="PTHR44858:SF1">
    <property type="entry name" value="UDP-N-ACETYLGLUCOSAMINE--PEPTIDE N-ACETYLGLUCOSAMINYLTRANSFERASE SPINDLY-RELATED"/>
    <property type="match status" value="1"/>
</dbReference>
<gene>
    <name evidence="9" type="ORF">KDU71_13490</name>
</gene>
<protein>
    <submittedName>
        <fullName evidence="9">TonB family protein</fullName>
    </submittedName>
</protein>
<dbReference type="AlphaFoldDB" id="A0A941F563"/>
<comment type="caution">
    <text evidence="9">The sequence shown here is derived from an EMBL/GenBank/DDBJ whole genome shotgun (WGS) entry which is preliminary data.</text>
</comment>
<reference evidence="9" key="1">
    <citation type="journal article" date="2018" name="Int. J. Syst. Evol. Microbiol.">
        <title>Carboxylicivirga sediminis sp. nov., isolated from coastal sediment.</title>
        <authorList>
            <person name="Wang F.Q."/>
            <person name="Ren L.H."/>
            <person name="Zou R.J."/>
            <person name="Sun Y.Z."/>
            <person name="Liu X.J."/>
            <person name="Jiang F."/>
            <person name="Liu L.J."/>
        </authorList>
    </citation>
    <scope>NUCLEOTIDE SEQUENCE</scope>
    <source>
        <strain evidence="9">JR1</strain>
    </source>
</reference>
<dbReference type="GO" id="GO:0009279">
    <property type="term" value="C:cell outer membrane"/>
    <property type="evidence" value="ECO:0007669"/>
    <property type="project" value="TreeGrafter"/>
</dbReference>
<feature type="repeat" description="TPR" evidence="7">
    <location>
        <begin position="94"/>
        <end position="127"/>
    </location>
</feature>
<evidence type="ECO:0000259" key="8">
    <source>
        <dbReference type="PROSITE" id="PS52015"/>
    </source>
</evidence>
<keyword evidence="3" id="KW-0677">Repeat</keyword>
<dbReference type="Gene3D" id="3.90.930.1">
    <property type="match status" value="1"/>
</dbReference>
<dbReference type="Proteomes" id="UP000679220">
    <property type="component" value="Unassembled WGS sequence"/>
</dbReference>
<name>A0A941F563_9BACT</name>
<keyword evidence="2" id="KW-0812">Transmembrane</keyword>
<dbReference type="SUPFAM" id="SSF82185">
    <property type="entry name" value="Histone H3 K4-specific methyltransferase SET7/9 N-terminal domain"/>
    <property type="match status" value="1"/>
</dbReference>
<dbReference type="Gene3D" id="3.30.1150.10">
    <property type="match status" value="1"/>
</dbReference>
<dbReference type="Pfam" id="PF03544">
    <property type="entry name" value="TonB_C"/>
    <property type="match status" value="1"/>
</dbReference>
<dbReference type="InterPro" id="IPR011652">
    <property type="entry name" value="MORN_2"/>
</dbReference>
<evidence type="ECO:0000313" key="10">
    <source>
        <dbReference type="Proteomes" id="UP000679220"/>
    </source>
</evidence>
<dbReference type="SUPFAM" id="SSF48452">
    <property type="entry name" value="TPR-like"/>
    <property type="match status" value="1"/>
</dbReference>
<evidence type="ECO:0000256" key="3">
    <source>
        <dbReference type="ARBA" id="ARBA00022737"/>
    </source>
</evidence>
<keyword evidence="6" id="KW-0472">Membrane</keyword>
<dbReference type="NCBIfam" id="TIGR01352">
    <property type="entry name" value="tonB_Cterm"/>
    <property type="match status" value="1"/>
</dbReference>
<dbReference type="EMBL" id="JAGTAR010000020">
    <property type="protein sequence ID" value="MBR8536582.1"/>
    <property type="molecule type" value="Genomic_DNA"/>
</dbReference>
<dbReference type="PROSITE" id="PS50005">
    <property type="entry name" value="TPR"/>
    <property type="match status" value="1"/>
</dbReference>
<evidence type="ECO:0000256" key="5">
    <source>
        <dbReference type="ARBA" id="ARBA00022989"/>
    </source>
</evidence>
<keyword evidence="5" id="KW-1133">Transmembrane helix</keyword>
<dbReference type="InterPro" id="IPR011990">
    <property type="entry name" value="TPR-like_helical_dom_sf"/>
</dbReference>
<evidence type="ECO:0000256" key="6">
    <source>
        <dbReference type="ARBA" id="ARBA00023136"/>
    </source>
</evidence>
<keyword evidence="10" id="KW-1185">Reference proteome</keyword>
<dbReference type="Pfam" id="PF07661">
    <property type="entry name" value="MORN_2"/>
    <property type="match status" value="2"/>
</dbReference>
<dbReference type="GO" id="GO:0046813">
    <property type="term" value="P:receptor-mediated virion attachment to host cell"/>
    <property type="evidence" value="ECO:0007669"/>
    <property type="project" value="TreeGrafter"/>
</dbReference>
<evidence type="ECO:0000313" key="9">
    <source>
        <dbReference type="EMBL" id="MBR8536582.1"/>
    </source>
</evidence>
<dbReference type="InterPro" id="IPR006260">
    <property type="entry name" value="TonB/TolA_C"/>
</dbReference>
<organism evidence="9 10">
    <name type="scientific">Carboxylicivirga sediminis</name>
    <dbReference type="NCBI Taxonomy" id="2006564"/>
    <lineage>
        <taxon>Bacteria</taxon>
        <taxon>Pseudomonadati</taxon>
        <taxon>Bacteroidota</taxon>
        <taxon>Bacteroidia</taxon>
        <taxon>Marinilabiliales</taxon>
        <taxon>Marinilabiliaceae</taxon>
        <taxon>Carboxylicivirga</taxon>
    </lineage>
</organism>
<accession>A0A941F563</accession>
<dbReference type="GO" id="GO:0055085">
    <property type="term" value="P:transmembrane transport"/>
    <property type="evidence" value="ECO:0007669"/>
    <property type="project" value="InterPro"/>
</dbReference>
<feature type="domain" description="TonB C-terminal" evidence="8">
    <location>
        <begin position="229"/>
        <end position="327"/>
    </location>
</feature>
<comment type="subcellular location">
    <subcellularLocation>
        <location evidence="1">Membrane</location>
        <topology evidence="1">Single-pass membrane protein</topology>
    </subcellularLocation>
</comment>
<evidence type="ECO:0000256" key="1">
    <source>
        <dbReference type="ARBA" id="ARBA00004167"/>
    </source>
</evidence>
<evidence type="ECO:0000256" key="7">
    <source>
        <dbReference type="PROSITE-ProRule" id="PRU00339"/>
    </source>
</evidence>
<dbReference type="SMART" id="SM00028">
    <property type="entry name" value="TPR"/>
    <property type="match status" value="4"/>
</dbReference>
<dbReference type="InterPro" id="IPR037682">
    <property type="entry name" value="TonB_C"/>
</dbReference>
<dbReference type="InterPro" id="IPR019734">
    <property type="entry name" value="TPR_rpt"/>
</dbReference>
<dbReference type="Gene3D" id="1.25.40.10">
    <property type="entry name" value="Tetratricopeptide repeat domain"/>
    <property type="match status" value="1"/>
</dbReference>
<dbReference type="PANTHER" id="PTHR44858">
    <property type="entry name" value="TETRATRICOPEPTIDE REPEAT PROTEIN 6"/>
    <property type="match status" value="1"/>
</dbReference>
<dbReference type="SUPFAM" id="SSF74653">
    <property type="entry name" value="TolA/TonB C-terminal domain"/>
    <property type="match status" value="1"/>
</dbReference>
<sequence length="637" mass="74116">MKDYRQPLLLSFFVFCCVHSAVSQINWEVWNKAEEMYQSKQYAEALNYFDEVERDNPYYGNTYVRKSYINYHLKNHQQALAELEQAYVYKPIDSQYFYMKGQFLDKSGAMDNALFYFDLLISMEPNNARYRNYRGNIHLESQHFKSAIRDYNFVLAREPEKYNLYFSRGAAKFNLKMKREACLDWLYARDYNKSCQNYFFYKCNNEDLRPINHPVFPVENVEMPVCIVGNDSSLVNFVSLELNYPDAALFKQEEGMVLLQFDITSDAKMQNIKVLHSVSAELDKEALRLIELTEDKWVEPAKVNGKPIHSSHILPISFRIDQLNFSECQLLEEYEEIAAMDANEAFRVSSEYLVRNPFAIEVYQQRQNALKLLGHTDEKDYAGIYKQIRSSSTYLHPEIISYSKCAKLFYNNEWELTIPAYASYCRLAKIANGLRIEGAYQDYRMDGTLYATGHLNYGNKDGVFQFYYPNGQLKSEYLFENDMPLGLWKFYYENGSSQHLLNVSGQSFEVISSYDSSGQQVLKDGNGTWQFKVPVYNHADTVTICGELQNKLRTGEWSLTLSNNISLVEKYKKGNYISGEYSENGKSMTLNAPEIKVNFLIPGEILKSSKLDLDAKINSSAYSNMLDDYRFEYVNSL</sequence>